<dbReference type="AlphaFoldDB" id="A0A178EYC7"/>
<comment type="caution">
    <text evidence="2">The sequence shown here is derived from an EMBL/GenBank/DDBJ whole genome shotgun (WGS) entry which is preliminary data.</text>
</comment>
<protein>
    <submittedName>
        <fullName evidence="2">Uncharacterized protein</fullName>
    </submittedName>
</protein>
<name>A0A178EYC7_TRIRU</name>
<dbReference type="EMBL" id="LHPM01000015">
    <property type="protein sequence ID" value="OAL64745.1"/>
    <property type="molecule type" value="Genomic_DNA"/>
</dbReference>
<evidence type="ECO:0000256" key="1">
    <source>
        <dbReference type="SAM" id="Phobius"/>
    </source>
</evidence>
<dbReference type="Proteomes" id="UP000243015">
    <property type="component" value="Unassembled WGS sequence"/>
</dbReference>
<proteinExistence type="predicted"/>
<evidence type="ECO:0000313" key="3">
    <source>
        <dbReference type="Proteomes" id="UP000243015"/>
    </source>
</evidence>
<dbReference type="OrthoDB" id="1937642at2759"/>
<dbReference type="VEuPathDB" id="FungiDB:TERG_05162"/>
<sequence>MAPVAEELFRRVPEFGEPSLGVAIHWADPKDILSVLFILGGDLVEHAFAQLVGTPVPPVAFSFGCVSYGLNAVVSAIGKNRLMPDTDHPCKIINGETGTSFDNTSWVLGRLLRDHDYWKHKDVHDHLKDKITRKWDQMKLDSITTHGTCANVRRPKKAGLCVSIYKAKEECLGRPKRDKFDYSGMLTTLLQLLLSAVPLIREGDWSPFLTTLSGSLLSIISGCLRQWRREKWPCCANSEKTVVLTKGAGCQHAIVIIGDGRGFDLEEMAVGSEERDLPCDIFTRVAVFILAVLWVLLVIFAAGLKTNAWYVITAGGMGTIQNAYVVGGKRTPESFGLPLEFLDVIGEIGVMDTLLAVEEKYPNLGSNMVSTFFPDGQMTEEYHLKWEALRARAALQGGKPRRSQTI</sequence>
<organism evidence="2 3">
    <name type="scientific">Trichophyton rubrum</name>
    <name type="common">Athlete's foot fungus</name>
    <name type="synonym">Epidermophyton rubrum</name>
    <dbReference type="NCBI Taxonomy" id="5551"/>
    <lineage>
        <taxon>Eukaryota</taxon>
        <taxon>Fungi</taxon>
        <taxon>Dikarya</taxon>
        <taxon>Ascomycota</taxon>
        <taxon>Pezizomycotina</taxon>
        <taxon>Eurotiomycetes</taxon>
        <taxon>Eurotiomycetidae</taxon>
        <taxon>Onygenales</taxon>
        <taxon>Arthrodermataceae</taxon>
        <taxon>Trichophyton</taxon>
    </lineage>
</organism>
<gene>
    <name evidence="2" type="ORF">A7C99_4180</name>
</gene>
<feature type="transmembrane region" description="Helical" evidence="1">
    <location>
        <begin position="281"/>
        <end position="302"/>
    </location>
</feature>
<keyword evidence="1" id="KW-0812">Transmembrane</keyword>
<evidence type="ECO:0000313" key="2">
    <source>
        <dbReference type="EMBL" id="OAL64745.1"/>
    </source>
</evidence>
<reference evidence="2 3" key="1">
    <citation type="submission" date="2016-05" db="EMBL/GenBank/DDBJ databases">
        <title>Genome sequencing of Trichophyton rubrum CMCC(F)T1i isolated from hair.</title>
        <authorList>
            <person name="Zhan P."/>
            <person name="Tao Y."/>
            <person name="Liu W."/>
        </authorList>
    </citation>
    <scope>NUCLEOTIDE SEQUENCE [LARGE SCALE GENOMIC DNA]</scope>
    <source>
        <strain evidence="3">CMCC(F)T1i</strain>
    </source>
</reference>
<accession>A0A178EYC7</accession>
<keyword evidence="1" id="KW-1133">Transmembrane helix</keyword>
<keyword evidence="1" id="KW-0472">Membrane</keyword>